<protein>
    <recommendedName>
        <fullName evidence="7">Annexin</fullName>
    </recommendedName>
</protein>
<dbReference type="PANTHER" id="PTHR10502">
    <property type="entry name" value="ANNEXIN"/>
    <property type="match status" value="1"/>
</dbReference>
<dbReference type="InterPro" id="IPR018502">
    <property type="entry name" value="Annexin_repeat"/>
</dbReference>
<keyword evidence="6" id="KW-1185">Reference proteome</keyword>
<feature type="compositionally biased region" description="Low complexity" evidence="4">
    <location>
        <begin position="49"/>
        <end position="68"/>
    </location>
</feature>
<reference evidence="5 6" key="1">
    <citation type="submission" date="2024-01" db="EMBL/GenBank/DDBJ databases">
        <title>A draft genome for the cacao thread blight pathogen Marasmiellus scandens.</title>
        <authorList>
            <person name="Baruah I.K."/>
            <person name="Leung J."/>
            <person name="Bukari Y."/>
            <person name="Amoako-Attah I."/>
            <person name="Meinhardt L.W."/>
            <person name="Bailey B.A."/>
            <person name="Cohen S.P."/>
        </authorList>
    </citation>
    <scope>NUCLEOTIDE SEQUENCE [LARGE SCALE GENOMIC DNA]</scope>
    <source>
        <strain evidence="5 6">GH-19</strain>
    </source>
</reference>
<comment type="caution">
    <text evidence="5">The sequence shown here is derived from an EMBL/GenBank/DDBJ whole genome shotgun (WGS) entry which is preliminary data.</text>
</comment>
<dbReference type="SMART" id="SM00335">
    <property type="entry name" value="ANX"/>
    <property type="match status" value="4"/>
</dbReference>
<dbReference type="InterPro" id="IPR001464">
    <property type="entry name" value="Annexin"/>
</dbReference>
<accession>A0ABR1JHV7</accession>
<dbReference type="Proteomes" id="UP001498398">
    <property type="component" value="Unassembled WGS sequence"/>
</dbReference>
<comment type="similarity">
    <text evidence="1">Belongs to the annexin family.</text>
</comment>
<evidence type="ECO:0000256" key="3">
    <source>
        <dbReference type="ARBA" id="ARBA00023216"/>
    </source>
</evidence>
<dbReference type="PROSITE" id="PS51897">
    <property type="entry name" value="ANNEXIN_2"/>
    <property type="match status" value="3"/>
</dbReference>
<evidence type="ECO:0000256" key="1">
    <source>
        <dbReference type="ARBA" id="ARBA00007831"/>
    </source>
</evidence>
<dbReference type="Gene3D" id="1.10.220.10">
    <property type="entry name" value="Annexin"/>
    <property type="match status" value="4"/>
</dbReference>
<gene>
    <name evidence="5" type="ORF">VKT23_009713</name>
</gene>
<keyword evidence="2" id="KW-0677">Repeat</keyword>
<evidence type="ECO:0000256" key="4">
    <source>
        <dbReference type="SAM" id="MobiDB-lite"/>
    </source>
</evidence>
<proteinExistence type="inferred from homology"/>
<dbReference type="EMBL" id="JBANRG010000017">
    <property type="protein sequence ID" value="KAK7458714.1"/>
    <property type="molecule type" value="Genomic_DNA"/>
</dbReference>
<evidence type="ECO:0000313" key="5">
    <source>
        <dbReference type="EMBL" id="KAK7458714.1"/>
    </source>
</evidence>
<dbReference type="Pfam" id="PF00191">
    <property type="entry name" value="Annexin"/>
    <property type="match status" value="4"/>
</dbReference>
<keyword evidence="3" id="KW-0041">Annexin</keyword>
<organism evidence="5 6">
    <name type="scientific">Marasmiellus scandens</name>
    <dbReference type="NCBI Taxonomy" id="2682957"/>
    <lineage>
        <taxon>Eukaryota</taxon>
        <taxon>Fungi</taxon>
        <taxon>Dikarya</taxon>
        <taxon>Basidiomycota</taxon>
        <taxon>Agaricomycotina</taxon>
        <taxon>Agaricomycetes</taxon>
        <taxon>Agaricomycetidae</taxon>
        <taxon>Agaricales</taxon>
        <taxon>Marasmiineae</taxon>
        <taxon>Omphalotaceae</taxon>
        <taxon>Marasmiellus</taxon>
    </lineage>
</organism>
<feature type="compositionally biased region" description="Pro residues" evidence="4">
    <location>
        <begin position="29"/>
        <end position="48"/>
    </location>
</feature>
<evidence type="ECO:0008006" key="7">
    <source>
        <dbReference type="Google" id="ProtNLM"/>
    </source>
</evidence>
<dbReference type="PRINTS" id="PR00196">
    <property type="entry name" value="ANNEXIN"/>
</dbReference>
<name>A0ABR1JHV7_9AGAR</name>
<evidence type="ECO:0000256" key="2">
    <source>
        <dbReference type="ARBA" id="ARBA00022737"/>
    </source>
</evidence>
<feature type="compositionally biased region" description="Pro residues" evidence="4">
    <location>
        <begin position="103"/>
        <end position="113"/>
    </location>
</feature>
<dbReference type="PANTHER" id="PTHR10502:SF102">
    <property type="entry name" value="ANNEXIN B11"/>
    <property type="match status" value="1"/>
</dbReference>
<dbReference type="SUPFAM" id="SSF47874">
    <property type="entry name" value="Annexin"/>
    <property type="match status" value="1"/>
</dbReference>
<evidence type="ECO:0000313" key="6">
    <source>
        <dbReference type="Proteomes" id="UP001498398"/>
    </source>
</evidence>
<sequence>MSYYPNAYPGSHSGGQNYDQNWGYQMPNPGAPPPIPNHSYPGAPPAFPAHPQQAPLMPQFPQFPQAFQGPPPPFPAEVAHQAQSQSHSIYPVPNHPGYHPSYDRPPPSNPPYHPSYTNPGNPATPAPYGVSQGGYQYTQSFPYGHQQPSQPQGTPQYGHQFYYLGTPIPSPHTATNYLSVPGYDANAEAEKIRKVTKGFGTDEDTVISAIAPLSALQVAALGAAFKASVGETLTDKLGYETSGWFKVALRGITLGPLAYDVELLNEAIKGAGTDEQLLTELVVDRTPEDIQLLKAAYRERYGKDLENEVQGEFSGKTKRLFTMTLSSNRPPDNAPVDHALVEKDVKTLYDAGQGKIGTDEIAFCDVLVNRSRPHLGVLCEAYEKKYKKLSKVIKSEFSGQLRDTLLYIVDGAKAPKDKSKKDHKGHKEPANAETWGIMRDVKLLEKSMKGAGTKDKELVRRIVRFHWSQTRFRVIKHTYESKYGKTLEDRVKGETSGDYRKLLLAVIRASG</sequence>
<feature type="region of interest" description="Disordered" evidence="4">
    <location>
        <begin position="19"/>
        <end position="131"/>
    </location>
</feature>
<dbReference type="InterPro" id="IPR037104">
    <property type="entry name" value="Annexin_sf"/>
</dbReference>